<feature type="compositionally biased region" description="Polar residues" evidence="1">
    <location>
        <begin position="7"/>
        <end position="22"/>
    </location>
</feature>
<feature type="compositionally biased region" description="Basic and acidic residues" evidence="1">
    <location>
        <begin position="74"/>
        <end position="90"/>
    </location>
</feature>
<dbReference type="EMBL" id="JAAVJI010000004">
    <property type="protein sequence ID" value="NJP00962.1"/>
    <property type="molecule type" value="Genomic_DNA"/>
</dbReference>
<feature type="compositionally biased region" description="Acidic residues" evidence="1">
    <location>
        <begin position="125"/>
        <end position="137"/>
    </location>
</feature>
<organism evidence="3 4">
    <name type="scientific">Pseudomonas quercus</name>
    <dbReference type="NCBI Taxonomy" id="2722792"/>
    <lineage>
        <taxon>Bacteria</taxon>
        <taxon>Pseudomonadati</taxon>
        <taxon>Pseudomonadota</taxon>
        <taxon>Gammaproteobacteria</taxon>
        <taxon>Pseudomonadales</taxon>
        <taxon>Pseudomonadaceae</taxon>
        <taxon>Pseudomonas</taxon>
    </lineage>
</organism>
<dbReference type="Pfam" id="PF02120">
    <property type="entry name" value="Flg_hook"/>
    <property type="match status" value="1"/>
</dbReference>
<accession>A0ABX0YDI6</accession>
<feature type="compositionally biased region" description="Basic and acidic residues" evidence="1">
    <location>
        <begin position="138"/>
        <end position="148"/>
    </location>
</feature>
<name>A0ABX0YDI6_9PSED</name>
<dbReference type="Proteomes" id="UP000746535">
    <property type="component" value="Unassembled WGS sequence"/>
</dbReference>
<dbReference type="InterPro" id="IPR038610">
    <property type="entry name" value="FliK-like_C_sf"/>
</dbReference>
<dbReference type="CDD" id="cd17470">
    <property type="entry name" value="T3SS_Flik_C"/>
    <property type="match status" value="1"/>
</dbReference>
<keyword evidence="4" id="KW-1185">Reference proteome</keyword>
<proteinExistence type="predicted"/>
<dbReference type="PANTHER" id="PTHR37533">
    <property type="entry name" value="FLAGELLAR HOOK-LENGTH CONTROL PROTEIN"/>
    <property type="match status" value="1"/>
</dbReference>
<feature type="compositionally biased region" description="Low complexity" evidence="1">
    <location>
        <begin position="420"/>
        <end position="436"/>
    </location>
</feature>
<keyword evidence="3" id="KW-0282">Flagellum</keyword>
<sequence length="476" mass="48687">MAIASNPLLQTGPSAAPSSTGKTTALNALSNVADSTKDGGFSFAEAYAQAHKSVPVASKASISSTARVSQHLAANDKKPTAAVSHKDDKPAVAADNKSSPVNKPDRSDKAGKAAQADKQAKADADDQAVDAVDDDQDEPVKATDDIKAEVTVADSTGVPLPVLDPTAAPPAPVPPVADPAQVPPLAIDPAQLQSAAVPVTPPTDTFNPHADALADLPMVRMALEQNAKAQGTTSVHAQTDAPAASVPNDPAPADAFAQTMSGLLDQKTADGAKVSEDSDGLGAIGEVKGAGGDGSGTRVTDLNGRLDSLTQAVTGKTASAVATPPATPLNMHQSGWSEGVVNRVMYLSSQNLKSADIQLHPLELGRLDIRIDVTADQTTQVTFHSAHLGVRDALESQQGRLRDMLTQQGLTQVDVNVSDQSRQQQQHQQAQAHASQGTGSRAGQVDGGVEGGEVSALAEAAATQHVVGSSLVDYYA</sequence>
<feature type="domain" description="Flagellar hook-length control protein-like C-terminal" evidence="2">
    <location>
        <begin position="343"/>
        <end position="426"/>
    </location>
</feature>
<protein>
    <submittedName>
        <fullName evidence="3">Flagellar hook-length control protein FliK</fullName>
    </submittedName>
</protein>
<keyword evidence="3" id="KW-0969">Cilium</keyword>
<evidence type="ECO:0000313" key="4">
    <source>
        <dbReference type="Proteomes" id="UP000746535"/>
    </source>
</evidence>
<dbReference type="InterPro" id="IPR021136">
    <property type="entry name" value="Flagellar_hook_control-like_C"/>
</dbReference>
<evidence type="ECO:0000256" key="1">
    <source>
        <dbReference type="SAM" id="MobiDB-lite"/>
    </source>
</evidence>
<comment type="caution">
    <text evidence="3">The sequence shown here is derived from an EMBL/GenBank/DDBJ whole genome shotgun (WGS) entry which is preliminary data.</text>
</comment>
<keyword evidence="3" id="KW-0966">Cell projection</keyword>
<feature type="region of interest" description="Disordered" evidence="1">
    <location>
        <begin position="418"/>
        <end position="449"/>
    </location>
</feature>
<gene>
    <name evidence="3" type="ORF">HBH25_08805</name>
</gene>
<reference evidence="3 4" key="1">
    <citation type="submission" date="2020-03" db="EMBL/GenBank/DDBJ databases">
        <authorList>
            <person name="Wang L."/>
            <person name="He N."/>
            <person name="Li Y."/>
            <person name="Fang Y."/>
            <person name="Zhang F."/>
        </authorList>
    </citation>
    <scope>NUCLEOTIDE SEQUENCE [LARGE SCALE GENOMIC DNA]</scope>
    <source>
        <strain evidence="4">hsmgli-8</strain>
    </source>
</reference>
<evidence type="ECO:0000313" key="3">
    <source>
        <dbReference type="EMBL" id="NJP00962.1"/>
    </source>
</evidence>
<dbReference type="RefSeq" id="WP_168083536.1">
    <property type="nucleotide sequence ID" value="NZ_JAAVJI010000004.1"/>
</dbReference>
<feature type="region of interest" description="Disordered" evidence="1">
    <location>
        <begin position="1"/>
        <end position="22"/>
    </location>
</feature>
<dbReference type="Gene3D" id="3.30.750.140">
    <property type="match status" value="1"/>
</dbReference>
<feature type="compositionally biased region" description="Pro residues" evidence="1">
    <location>
        <begin position="167"/>
        <end position="177"/>
    </location>
</feature>
<evidence type="ECO:0000259" key="2">
    <source>
        <dbReference type="Pfam" id="PF02120"/>
    </source>
</evidence>
<feature type="region of interest" description="Disordered" evidence="1">
    <location>
        <begin position="56"/>
        <end position="179"/>
    </location>
</feature>
<dbReference type="InterPro" id="IPR052563">
    <property type="entry name" value="FliK"/>
</dbReference>
<dbReference type="PANTHER" id="PTHR37533:SF2">
    <property type="entry name" value="FLAGELLAR HOOK-LENGTH CONTROL PROTEIN"/>
    <property type="match status" value="1"/>
</dbReference>